<proteinExistence type="predicted"/>
<dbReference type="GO" id="GO:0016287">
    <property type="term" value="F:glycerone-phosphate O-acyltransferase activity"/>
    <property type="evidence" value="ECO:0007669"/>
    <property type="project" value="TreeGrafter"/>
</dbReference>
<dbReference type="GO" id="GO:0004366">
    <property type="term" value="F:glycerol-3-phosphate O-acyltransferase activity"/>
    <property type="evidence" value="ECO:0007669"/>
    <property type="project" value="TreeGrafter"/>
</dbReference>
<keyword evidence="4" id="KW-1185">Reference proteome</keyword>
<keyword evidence="3" id="KW-0808">Transferase</keyword>
<protein>
    <submittedName>
        <fullName evidence="3">1-acyl-sn-glycerol-3-phosphate acyltransferase</fullName>
    </submittedName>
</protein>
<feature type="transmembrane region" description="Helical" evidence="1">
    <location>
        <begin position="381"/>
        <end position="402"/>
    </location>
</feature>
<dbReference type="Pfam" id="PF01553">
    <property type="entry name" value="Acyltransferase"/>
    <property type="match status" value="1"/>
</dbReference>
<feature type="transmembrane region" description="Helical" evidence="1">
    <location>
        <begin position="354"/>
        <end position="375"/>
    </location>
</feature>
<evidence type="ECO:0000256" key="1">
    <source>
        <dbReference type="SAM" id="Phobius"/>
    </source>
</evidence>
<dbReference type="PANTHER" id="PTHR31605:SF0">
    <property type="entry name" value="GLYCEROL-3-PHOSPHATE O-ACYLTRANSFERASE 1"/>
    <property type="match status" value="1"/>
</dbReference>
<accession>A0A841GXV4</accession>
<dbReference type="Proteomes" id="UP000582837">
    <property type="component" value="Unassembled WGS sequence"/>
</dbReference>
<dbReference type="AlphaFoldDB" id="A0A841GXV4"/>
<name>A0A841GXV4_9BACT</name>
<dbReference type="GO" id="GO:0008654">
    <property type="term" value="P:phospholipid biosynthetic process"/>
    <property type="evidence" value="ECO:0007669"/>
    <property type="project" value="TreeGrafter"/>
</dbReference>
<dbReference type="PANTHER" id="PTHR31605">
    <property type="entry name" value="GLYCEROL-3-PHOSPHATE O-ACYLTRANSFERASE 1"/>
    <property type="match status" value="1"/>
</dbReference>
<feature type="domain" description="Phospholipid/glycerol acyltransferase" evidence="2">
    <location>
        <begin position="35"/>
        <end position="165"/>
    </location>
</feature>
<comment type="caution">
    <text evidence="3">The sequence shown here is derived from an EMBL/GenBank/DDBJ whole genome shotgun (WGS) entry which is preliminary data.</text>
</comment>
<keyword evidence="1" id="KW-0472">Membrane</keyword>
<reference evidence="3 4" key="1">
    <citation type="submission" date="2020-08" db="EMBL/GenBank/DDBJ databases">
        <title>Genomic Encyclopedia of Type Strains, Phase IV (KMG-IV): sequencing the most valuable type-strain genomes for metagenomic binning, comparative biology and taxonomic classification.</title>
        <authorList>
            <person name="Goeker M."/>
        </authorList>
    </citation>
    <scope>NUCLEOTIDE SEQUENCE [LARGE SCALE GENOMIC DNA]</scope>
    <source>
        <strain evidence="3 4">DSM 29007</strain>
    </source>
</reference>
<keyword evidence="1" id="KW-0812">Transmembrane</keyword>
<gene>
    <name evidence="3" type="ORF">HNQ61_002198</name>
</gene>
<keyword evidence="3" id="KW-0012">Acyltransferase</keyword>
<dbReference type="SUPFAM" id="SSF69593">
    <property type="entry name" value="Glycerol-3-phosphate (1)-acyltransferase"/>
    <property type="match status" value="1"/>
</dbReference>
<organism evidence="3 4">
    <name type="scientific">Longimicrobium terrae</name>
    <dbReference type="NCBI Taxonomy" id="1639882"/>
    <lineage>
        <taxon>Bacteria</taxon>
        <taxon>Pseudomonadati</taxon>
        <taxon>Gemmatimonadota</taxon>
        <taxon>Longimicrobiia</taxon>
        <taxon>Longimicrobiales</taxon>
        <taxon>Longimicrobiaceae</taxon>
        <taxon>Longimicrobium</taxon>
    </lineage>
</organism>
<evidence type="ECO:0000313" key="4">
    <source>
        <dbReference type="Proteomes" id="UP000582837"/>
    </source>
</evidence>
<evidence type="ECO:0000259" key="2">
    <source>
        <dbReference type="SMART" id="SM00563"/>
    </source>
</evidence>
<feature type="transmembrane region" description="Helical" evidence="1">
    <location>
        <begin position="323"/>
        <end position="342"/>
    </location>
</feature>
<sequence>MIYRLFRAIWRAALFAFFRRVDVQGRERVPVRGPLLLVSNHANAFVDPLLVITALRRPVSLTAKSTLRRNPLLAALIRALHVIEFHRGQDRAEGADPSRNVDAMAACRRRLAEGGAVCIFPEGVSHSDPALRPFRTGAARIALDFLAEADPGAALTIVPVGLQYEEKERFRSAAGIVFGAPLDAAAWLRDHPEADAGALTAEMESGIRALTANFATEREVATFARAEALWNAAAEPPVPLDRAEPVDITLRLQRIHRLQDGRGWLARERADELAALERRVDQLHGALRELGVSPDELFLPMDAGRAAFFVLREAEVMLIGAPLAAWGALNHAPILLTLRALVRRRSTDRDHFASNAVFLGLPIVPVFYAVQIGVAGLLLPAFWTVVYAASLPFTAAVALLYADRAGGVVRRARTFLRFARRPEHQRRLRADALAIVDDLRLLDAELTAREEAVAGGR</sequence>
<dbReference type="EMBL" id="JACHIA010000005">
    <property type="protein sequence ID" value="MBB6070577.1"/>
    <property type="molecule type" value="Genomic_DNA"/>
</dbReference>
<dbReference type="InterPro" id="IPR052744">
    <property type="entry name" value="GPAT/DAPAT"/>
</dbReference>
<dbReference type="RefSeq" id="WP_170034410.1">
    <property type="nucleotide sequence ID" value="NZ_JABDTL010000001.1"/>
</dbReference>
<dbReference type="InterPro" id="IPR002123">
    <property type="entry name" value="Plipid/glycerol_acylTrfase"/>
</dbReference>
<dbReference type="CDD" id="cd07992">
    <property type="entry name" value="LPLAT_AAK14816-like"/>
    <property type="match status" value="1"/>
</dbReference>
<dbReference type="SMART" id="SM00563">
    <property type="entry name" value="PlsC"/>
    <property type="match status" value="1"/>
</dbReference>
<keyword evidence="1" id="KW-1133">Transmembrane helix</keyword>
<evidence type="ECO:0000313" key="3">
    <source>
        <dbReference type="EMBL" id="MBB6070577.1"/>
    </source>
</evidence>